<feature type="region of interest" description="Disordered" evidence="1">
    <location>
        <begin position="1"/>
        <end position="36"/>
    </location>
</feature>
<sequence length="229" mass="23526">MTDRTHAAGADQGAAGADQPTAGATQAGPKEDWRGGIRASGSKQLLVLLVTALLVAGGAWLLGGKAGSAKSAPLNGAQAVQVTGDTSGPAPEVGKPAQDFTARTVKGEPISLSELKGRPVWLTFGASWCTACRAEAPDMQAAYTAAKASGVEIVSVNMQELPADVVSYAGKLGLTFPQVADPDTALASKYRVMGLPSHFFIDKEGVLRSQHIGVLTRSAMDQQIGTLAR</sequence>
<dbReference type="EMBL" id="JAKRCV010000026">
    <property type="protein sequence ID" value="MCG7322115.1"/>
    <property type="molecule type" value="Genomic_DNA"/>
</dbReference>
<dbReference type="PANTHER" id="PTHR42852">
    <property type="entry name" value="THIOL:DISULFIDE INTERCHANGE PROTEIN DSBE"/>
    <property type="match status" value="1"/>
</dbReference>
<feature type="transmembrane region" description="Helical" evidence="2">
    <location>
        <begin position="45"/>
        <end position="63"/>
    </location>
</feature>
<organism evidence="4 5">
    <name type="scientific">Arsenicicoccus bolidensis</name>
    <dbReference type="NCBI Taxonomy" id="229480"/>
    <lineage>
        <taxon>Bacteria</taxon>
        <taxon>Bacillati</taxon>
        <taxon>Actinomycetota</taxon>
        <taxon>Actinomycetes</taxon>
        <taxon>Micrococcales</taxon>
        <taxon>Intrasporangiaceae</taxon>
        <taxon>Arsenicicoccus</taxon>
    </lineage>
</organism>
<keyword evidence="2" id="KW-1133">Transmembrane helix</keyword>
<evidence type="ECO:0000256" key="1">
    <source>
        <dbReference type="SAM" id="MobiDB-lite"/>
    </source>
</evidence>
<dbReference type="CDD" id="cd02966">
    <property type="entry name" value="TlpA_like_family"/>
    <property type="match status" value="1"/>
</dbReference>
<keyword evidence="2" id="KW-0812">Transmembrane</keyword>
<dbReference type="InterPro" id="IPR036249">
    <property type="entry name" value="Thioredoxin-like_sf"/>
</dbReference>
<dbReference type="InterPro" id="IPR050553">
    <property type="entry name" value="Thioredoxin_ResA/DsbE_sf"/>
</dbReference>
<feature type="domain" description="Thioredoxin" evidence="3">
    <location>
        <begin position="91"/>
        <end position="229"/>
    </location>
</feature>
<gene>
    <name evidence="4" type="ORF">MHL29_09480</name>
</gene>
<dbReference type="Gene3D" id="3.40.30.10">
    <property type="entry name" value="Glutaredoxin"/>
    <property type="match status" value="1"/>
</dbReference>
<evidence type="ECO:0000259" key="3">
    <source>
        <dbReference type="PROSITE" id="PS51352"/>
    </source>
</evidence>
<dbReference type="PROSITE" id="PS51352">
    <property type="entry name" value="THIOREDOXIN_2"/>
    <property type="match status" value="1"/>
</dbReference>
<keyword evidence="5" id="KW-1185">Reference proteome</keyword>
<dbReference type="PANTHER" id="PTHR42852:SF17">
    <property type="entry name" value="THIOREDOXIN-LIKE PROTEIN HI_1115"/>
    <property type="match status" value="1"/>
</dbReference>
<evidence type="ECO:0000313" key="4">
    <source>
        <dbReference type="EMBL" id="MCG7322115.1"/>
    </source>
</evidence>
<dbReference type="Pfam" id="PF00578">
    <property type="entry name" value="AhpC-TSA"/>
    <property type="match status" value="1"/>
</dbReference>
<dbReference type="InterPro" id="IPR000866">
    <property type="entry name" value="AhpC/TSA"/>
</dbReference>
<protein>
    <submittedName>
        <fullName evidence="4">TlpA family protein disulfide reductase</fullName>
    </submittedName>
</protein>
<name>A0ABS9Q4C6_9MICO</name>
<dbReference type="Proteomes" id="UP001521931">
    <property type="component" value="Unassembled WGS sequence"/>
</dbReference>
<dbReference type="SUPFAM" id="SSF52833">
    <property type="entry name" value="Thioredoxin-like"/>
    <property type="match status" value="1"/>
</dbReference>
<keyword evidence="2" id="KW-0472">Membrane</keyword>
<accession>A0ABS9Q4C6</accession>
<feature type="compositionally biased region" description="Low complexity" evidence="1">
    <location>
        <begin position="7"/>
        <end position="28"/>
    </location>
</feature>
<reference evidence="4 5" key="1">
    <citation type="submission" date="2022-02" db="EMBL/GenBank/DDBJ databases">
        <title>Uncovering new skin microbiome diversity through culturing and metagenomics.</title>
        <authorList>
            <person name="Conlan S."/>
            <person name="Deming C."/>
            <person name="Nisc Comparative Sequencing Program N."/>
            <person name="Segre J.A."/>
        </authorList>
    </citation>
    <scope>NUCLEOTIDE SEQUENCE [LARGE SCALE GENOMIC DNA]</scope>
    <source>
        <strain evidence="4 5">ACRQZ</strain>
    </source>
</reference>
<evidence type="ECO:0000256" key="2">
    <source>
        <dbReference type="SAM" id="Phobius"/>
    </source>
</evidence>
<dbReference type="InterPro" id="IPR013766">
    <property type="entry name" value="Thioredoxin_domain"/>
</dbReference>
<dbReference type="RefSeq" id="WP_239264173.1">
    <property type="nucleotide sequence ID" value="NZ_JAKRCV010000026.1"/>
</dbReference>
<proteinExistence type="predicted"/>
<evidence type="ECO:0000313" key="5">
    <source>
        <dbReference type="Proteomes" id="UP001521931"/>
    </source>
</evidence>
<comment type="caution">
    <text evidence="4">The sequence shown here is derived from an EMBL/GenBank/DDBJ whole genome shotgun (WGS) entry which is preliminary data.</text>
</comment>